<dbReference type="PANTHER" id="PTHR34184">
    <property type="entry name" value="UPF0718 PROTEIN YCGR"/>
    <property type="match status" value="1"/>
</dbReference>
<dbReference type="RefSeq" id="WP_377124926.1">
    <property type="nucleotide sequence ID" value="NZ_JBHRSD010000022.1"/>
</dbReference>
<comment type="subcellular location">
    <subcellularLocation>
        <location evidence="1">Cell membrane</location>
        <topology evidence="1">Multi-pass membrane protein</topology>
    </subcellularLocation>
</comment>
<protein>
    <submittedName>
        <fullName evidence="9">SO_0444 family Cu/Zn efflux transporter</fullName>
    </submittedName>
</protein>
<keyword evidence="4 8" id="KW-0812">Transmembrane</keyword>
<feature type="transmembrane region" description="Helical" evidence="8">
    <location>
        <begin position="7"/>
        <end position="32"/>
    </location>
</feature>
<comment type="similarity">
    <text evidence="2">Belongs to the UPF0718 family.</text>
</comment>
<organism evidence="9 10">
    <name type="scientific">Pseudoalteromonas fenneropenaei</name>
    <dbReference type="NCBI Taxonomy" id="1737459"/>
    <lineage>
        <taxon>Bacteria</taxon>
        <taxon>Pseudomonadati</taxon>
        <taxon>Pseudomonadota</taxon>
        <taxon>Gammaproteobacteria</taxon>
        <taxon>Alteromonadales</taxon>
        <taxon>Pseudoalteromonadaceae</taxon>
        <taxon>Pseudoalteromonas</taxon>
    </lineage>
</organism>
<proteinExistence type="inferred from homology"/>
<dbReference type="PANTHER" id="PTHR34184:SF4">
    <property type="entry name" value="UPF0718 PROTEIN YCGR"/>
    <property type="match status" value="1"/>
</dbReference>
<feature type="transmembrane region" description="Helical" evidence="8">
    <location>
        <begin position="321"/>
        <end position="338"/>
    </location>
</feature>
<evidence type="ECO:0000256" key="8">
    <source>
        <dbReference type="SAM" id="Phobius"/>
    </source>
</evidence>
<name>A0ABV7CLJ2_9GAMM</name>
<feature type="transmembrane region" description="Helical" evidence="8">
    <location>
        <begin position="345"/>
        <end position="365"/>
    </location>
</feature>
<evidence type="ECO:0000313" key="10">
    <source>
        <dbReference type="Proteomes" id="UP001595453"/>
    </source>
</evidence>
<gene>
    <name evidence="9" type="ORF">ACFOEE_13010</name>
</gene>
<evidence type="ECO:0000256" key="2">
    <source>
        <dbReference type="ARBA" id="ARBA00006386"/>
    </source>
</evidence>
<feature type="transmembrane region" description="Helical" evidence="8">
    <location>
        <begin position="52"/>
        <end position="73"/>
    </location>
</feature>
<keyword evidence="5 8" id="KW-1133">Transmembrane helix</keyword>
<evidence type="ECO:0000256" key="4">
    <source>
        <dbReference type="ARBA" id="ARBA00022692"/>
    </source>
</evidence>
<keyword evidence="3" id="KW-1003">Cell membrane</keyword>
<feature type="region of interest" description="Disordered" evidence="7">
    <location>
        <begin position="137"/>
        <end position="156"/>
    </location>
</feature>
<dbReference type="EMBL" id="JBHRSD010000022">
    <property type="protein sequence ID" value="MFC3033441.1"/>
    <property type="molecule type" value="Genomic_DNA"/>
</dbReference>
<feature type="transmembrane region" description="Helical" evidence="8">
    <location>
        <begin position="111"/>
        <end position="129"/>
    </location>
</feature>
<dbReference type="InterPro" id="IPR052923">
    <property type="entry name" value="UPF0718"/>
</dbReference>
<keyword evidence="6 8" id="KW-0472">Membrane</keyword>
<evidence type="ECO:0000256" key="7">
    <source>
        <dbReference type="SAM" id="MobiDB-lite"/>
    </source>
</evidence>
<dbReference type="Proteomes" id="UP001595453">
    <property type="component" value="Unassembled WGS sequence"/>
</dbReference>
<feature type="transmembrane region" description="Helical" evidence="8">
    <location>
        <begin position="428"/>
        <end position="446"/>
    </location>
</feature>
<dbReference type="NCBIfam" id="NF033936">
    <property type="entry name" value="CuZnOut_SO0444"/>
    <property type="match status" value="1"/>
</dbReference>
<dbReference type="Pfam" id="PF03773">
    <property type="entry name" value="ArsP_1"/>
    <property type="match status" value="1"/>
</dbReference>
<evidence type="ECO:0000256" key="5">
    <source>
        <dbReference type="ARBA" id="ARBA00022989"/>
    </source>
</evidence>
<evidence type="ECO:0000256" key="3">
    <source>
        <dbReference type="ARBA" id="ARBA00022475"/>
    </source>
</evidence>
<keyword evidence="10" id="KW-1185">Reference proteome</keyword>
<sequence length="457" mass="47138">MALLTNFWQLFVLSAPWLLLGLFVAGVIHVFIPKDLLGRHLGKEGLWTTIKAALIGAPMPLCSCGVIPAAIGLRRAGASKSATTAFLVSTPETGVDSISVSYALLGPFMAVIRPIAAICSAIAAGVLVGRDTPIMQARSEEDPSTSGKTAETSCCAPKSDSTVASVKTSCCAPSTSSSVTAAETSCCAPKSASVVVSAEKSCCAPSTANLVTTTETSCCTPKTTASVASEKVSCCAPVGQSHSHTSHTTSVHGTSANSSCCGEQPVAPTASVVAKLTEAMRYSSDKLLEDTMKWLMVGLFFAALIQTFVPTSFLAQWGNGILAMLVVILISIPMYICATASTPIAAGLLLAGVSPGAVLVFMLAGPATNIATIGVVANELGKRAVMAYLGGVIGVAIVFGYLTDFLVQRYGFTVSPLLGEEHSVLPDWLSLVSALLLAGLMARLMLRSLLARNRIAI</sequence>
<evidence type="ECO:0000256" key="1">
    <source>
        <dbReference type="ARBA" id="ARBA00004651"/>
    </source>
</evidence>
<reference evidence="10" key="1">
    <citation type="journal article" date="2019" name="Int. J. Syst. Evol. Microbiol.">
        <title>The Global Catalogue of Microorganisms (GCM) 10K type strain sequencing project: providing services to taxonomists for standard genome sequencing and annotation.</title>
        <authorList>
            <consortium name="The Broad Institute Genomics Platform"/>
            <consortium name="The Broad Institute Genome Sequencing Center for Infectious Disease"/>
            <person name="Wu L."/>
            <person name="Ma J."/>
        </authorList>
    </citation>
    <scope>NUCLEOTIDE SEQUENCE [LARGE SCALE GENOMIC DNA]</scope>
    <source>
        <strain evidence="10">KCTC 42730</strain>
    </source>
</reference>
<comment type="caution">
    <text evidence="9">The sequence shown here is derived from an EMBL/GenBank/DDBJ whole genome shotgun (WGS) entry which is preliminary data.</text>
</comment>
<evidence type="ECO:0000313" key="9">
    <source>
        <dbReference type="EMBL" id="MFC3033441.1"/>
    </source>
</evidence>
<evidence type="ECO:0000256" key="6">
    <source>
        <dbReference type="ARBA" id="ARBA00023136"/>
    </source>
</evidence>
<dbReference type="InterPro" id="IPR005524">
    <property type="entry name" value="DUF318"/>
</dbReference>
<accession>A0ABV7CLJ2</accession>
<feature type="transmembrane region" description="Helical" evidence="8">
    <location>
        <begin position="385"/>
        <end position="407"/>
    </location>
</feature>